<evidence type="ECO:0000256" key="4">
    <source>
        <dbReference type="ARBA" id="ARBA00022840"/>
    </source>
</evidence>
<dbReference type="PANTHER" id="PTHR21060:SF15">
    <property type="entry name" value="ACETATE KINASE-RELATED"/>
    <property type="match status" value="1"/>
</dbReference>
<dbReference type="GO" id="GO:0008776">
    <property type="term" value="F:acetate kinase activity"/>
    <property type="evidence" value="ECO:0007669"/>
    <property type="project" value="UniProtKB-EC"/>
</dbReference>
<dbReference type="HAMAP" id="MF_00020">
    <property type="entry name" value="Acetate_kinase"/>
    <property type="match status" value="1"/>
</dbReference>
<dbReference type="InterPro" id="IPR023865">
    <property type="entry name" value="Aliphatic_acid_kinase_CS"/>
</dbReference>
<keyword evidence="3 5" id="KW-0418">Kinase</keyword>
<proteinExistence type="inferred from homology"/>
<dbReference type="PROSITE" id="PS01076">
    <property type="entry name" value="ACETATE_KINASE_2"/>
    <property type="match status" value="1"/>
</dbReference>
<accession>A0A1W1ELR2</accession>
<dbReference type="EC" id="2.7.2.1" evidence="5"/>
<evidence type="ECO:0000256" key="2">
    <source>
        <dbReference type="ARBA" id="ARBA00022741"/>
    </source>
</evidence>
<dbReference type="InterPro" id="IPR004372">
    <property type="entry name" value="Ac/propionate_kinase"/>
</dbReference>
<dbReference type="GO" id="GO:0006083">
    <property type="term" value="P:acetate metabolic process"/>
    <property type="evidence" value="ECO:0007669"/>
    <property type="project" value="TreeGrafter"/>
</dbReference>
<keyword evidence="1 5" id="KW-0808">Transferase</keyword>
<gene>
    <name evidence="5" type="ORF">MNB_SV-15-1018</name>
</gene>
<keyword evidence="4" id="KW-0067">ATP-binding</keyword>
<dbReference type="PANTHER" id="PTHR21060">
    <property type="entry name" value="ACETATE KINASE"/>
    <property type="match status" value="1"/>
</dbReference>
<dbReference type="Gene3D" id="3.30.420.40">
    <property type="match status" value="3"/>
</dbReference>
<dbReference type="AlphaFoldDB" id="A0A1W1ELR2"/>
<organism evidence="5">
    <name type="scientific">hydrothermal vent metagenome</name>
    <dbReference type="NCBI Taxonomy" id="652676"/>
    <lineage>
        <taxon>unclassified sequences</taxon>
        <taxon>metagenomes</taxon>
        <taxon>ecological metagenomes</taxon>
    </lineage>
</organism>
<reference evidence="5" key="1">
    <citation type="submission" date="2016-10" db="EMBL/GenBank/DDBJ databases">
        <authorList>
            <person name="de Groot N.N."/>
        </authorList>
    </citation>
    <scope>NUCLEOTIDE SEQUENCE</scope>
</reference>
<evidence type="ECO:0000256" key="3">
    <source>
        <dbReference type="ARBA" id="ARBA00022777"/>
    </source>
</evidence>
<evidence type="ECO:0000256" key="1">
    <source>
        <dbReference type="ARBA" id="ARBA00022679"/>
    </source>
</evidence>
<dbReference type="NCBIfam" id="TIGR00016">
    <property type="entry name" value="ackA"/>
    <property type="match status" value="1"/>
</dbReference>
<name>A0A1W1ELR2_9ZZZZ</name>
<dbReference type="Pfam" id="PF00871">
    <property type="entry name" value="Acetate_kinase"/>
    <property type="match status" value="1"/>
</dbReference>
<dbReference type="EMBL" id="FRYL01000049">
    <property type="protein sequence ID" value="SHO81746.1"/>
    <property type="molecule type" value="Genomic_DNA"/>
</dbReference>
<evidence type="ECO:0000313" key="5">
    <source>
        <dbReference type="EMBL" id="SHO81746.1"/>
    </source>
</evidence>
<dbReference type="PRINTS" id="PR00471">
    <property type="entry name" value="ACETATEKNASE"/>
</dbReference>
<keyword evidence="2" id="KW-0547">Nucleotide-binding</keyword>
<dbReference type="PROSITE" id="PS01075">
    <property type="entry name" value="ACETATE_KINASE_1"/>
    <property type="match status" value="1"/>
</dbReference>
<dbReference type="InterPro" id="IPR043129">
    <property type="entry name" value="ATPase_NBD"/>
</dbReference>
<dbReference type="InterPro" id="IPR000890">
    <property type="entry name" value="Aliphatic_acid_kin_short-chain"/>
</dbReference>
<sequence length="338" mass="37925">MKIIIINVGSSSIKFKIFDNIDELYSGLIENIDSFEDAFDDMKNQIIDSKIKNIDRVGHRVVHGGDIFYNSTIITPKVLSQIESLSDLAPLHNPLNLIGIRLALKIYPNIPHFAIFDTAFHTTIPDYAYRYAIDNRYYIDDKIRKYGFHGISASYITREVSKLLDNKSPNIISIHLGNGASITAIRDGKSIDTSMGFTPLDGLIMGSRSGDLDPMIVTYIMKKYNLTINEIENILNKESGLKGLSGLQDMRDILDDDRVESKLAVDIFCYRIKKYIGAYIAIIGGVDMIIFTGGIGENSALIRDKILDGLEHIIKDIDIKVIKANEELEMVLDIISKK</sequence>
<protein>
    <submittedName>
        <fullName evidence="5">Acetate kinase</fullName>
        <ecNumber evidence="5">2.7.2.1</ecNumber>
    </submittedName>
</protein>
<dbReference type="SUPFAM" id="SSF53067">
    <property type="entry name" value="Actin-like ATPase domain"/>
    <property type="match status" value="2"/>
</dbReference>
<dbReference type="GO" id="GO:0005524">
    <property type="term" value="F:ATP binding"/>
    <property type="evidence" value="ECO:0007669"/>
    <property type="project" value="UniProtKB-KW"/>
</dbReference>